<keyword evidence="1" id="KW-1133">Transmembrane helix</keyword>
<evidence type="ECO:0000313" key="2">
    <source>
        <dbReference type="EMBL" id="MCI2230446.1"/>
    </source>
</evidence>
<gene>
    <name evidence="2" type="ORF">MC378_14800</name>
</gene>
<evidence type="ECO:0000313" key="3">
    <source>
        <dbReference type="Proteomes" id="UP001139369"/>
    </source>
</evidence>
<name>A0A9X1VVK5_9FLAO</name>
<sequence length="168" mass="18977">MLESLLFILLIFTGGIFLLISLIVLLFGIFKKSQKLKKIAFGIGTVPIMCFGLIAFWYLIAVPSFNKSEMEEFSGTYEIQTVEKGKEKTNSELNLFADGTYKFKGKENVGIAKSGTWKTGGIDGQFEFYDENGNLIEYASQFGGNGNEKIIFNLYESNEIRFIKIRNE</sequence>
<protein>
    <submittedName>
        <fullName evidence="2">Uncharacterized protein</fullName>
    </submittedName>
</protein>
<dbReference type="Proteomes" id="UP001139369">
    <property type="component" value="Unassembled WGS sequence"/>
</dbReference>
<organism evidence="2 3">
    <name type="scientific">Polaribacter marinus</name>
    <dbReference type="NCBI Taxonomy" id="2916838"/>
    <lineage>
        <taxon>Bacteria</taxon>
        <taxon>Pseudomonadati</taxon>
        <taxon>Bacteroidota</taxon>
        <taxon>Flavobacteriia</taxon>
        <taxon>Flavobacteriales</taxon>
        <taxon>Flavobacteriaceae</taxon>
    </lineage>
</organism>
<feature type="transmembrane region" description="Helical" evidence="1">
    <location>
        <begin position="6"/>
        <end position="27"/>
    </location>
</feature>
<dbReference type="AlphaFoldDB" id="A0A9X1VVK5"/>
<keyword evidence="1" id="KW-0812">Transmembrane</keyword>
<dbReference type="EMBL" id="JAKQYM010000023">
    <property type="protein sequence ID" value="MCI2230446.1"/>
    <property type="molecule type" value="Genomic_DNA"/>
</dbReference>
<accession>A0A9X1VVK5</accession>
<keyword evidence="1" id="KW-0472">Membrane</keyword>
<keyword evidence="3" id="KW-1185">Reference proteome</keyword>
<proteinExistence type="predicted"/>
<reference evidence="2" key="1">
    <citation type="submission" date="2022-02" db="EMBL/GenBank/DDBJ databases">
        <title>Polaribacter sp. MSW13, isolated from seawater.</title>
        <authorList>
            <person name="Kristyanto S."/>
            <person name="Jung J."/>
            <person name="Jeon C.O."/>
        </authorList>
    </citation>
    <scope>NUCLEOTIDE SEQUENCE</scope>
    <source>
        <strain evidence="2">MSW13</strain>
    </source>
</reference>
<evidence type="ECO:0000256" key="1">
    <source>
        <dbReference type="SAM" id="Phobius"/>
    </source>
</evidence>
<comment type="caution">
    <text evidence="2">The sequence shown here is derived from an EMBL/GenBank/DDBJ whole genome shotgun (WGS) entry which is preliminary data.</text>
</comment>
<feature type="transmembrane region" description="Helical" evidence="1">
    <location>
        <begin position="39"/>
        <end position="60"/>
    </location>
</feature>